<comment type="caution">
    <text evidence="2">The sequence shown here is derived from an EMBL/GenBank/DDBJ whole genome shotgun (WGS) entry which is preliminary data.</text>
</comment>
<evidence type="ECO:0000256" key="1">
    <source>
        <dbReference type="SAM" id="MobiDB-lite"/>
    </source>
</evidence>
<dbReference type="GeneID" id="84022702"/>
<evidence type="ECO:0000313" key="2">
    <source>
        <dbReference type="EMBL" id="MCL6656181.1"/>
    </source>
</evidence>
<organism evidence="2 3">
    <name type="scientific">Akkermansia massiliensis</name>
    <dbReference type="NCBI Taxonomy" id="2927224"/>
    <lineage>
        <taxon>Bacteria</taxon>
        <taxon>Pseudomonadati</taxon>
        <taxon>Verrucomicrobiota</taxon>
        <taxon>Verrucomicrobiia</taxon>
        <taxon>Verrucomicrobiales</taxon>
        <taxon>Akkermansiaceae</taxon>
        <taxon>Akkermansia</taxon>
    </lineage>
</organism>
<sequence>MKLLAHGWLEAGFPVFVDTMPKCDQPLKMAGLLKKRSIPHRPELKAKMASSEKDSHRLMQGARISGDHALAFANTRNDIKQSPGHSPAGKENPNTPLPEETPLRNGAWTAAG</sequence>
<proteinExistence type="predicted"/>
<protein>
    <submittedName>
        <fullName evidence="2">Uncharacterized protein</fullName>
    </submittedName>
</protein>
<reference evidence="2 3" key="1">
    <citation type="submission" date="2022-03" db="EMBL/GenBank/DDBJ databases">
        <title>Taxonomic description of new species and reclassification of some bacterial strains.</title>
        <authorList>
            <person name="Ndongo S."/>
        </authorList>
    </citation>
    <scope>NUCLEOTIDE SEQUENCE [LARGE SCALE GENOMIC DNA]</scope>
    <source>
        <strain evidence="2 3">Marseille-P6666</strain>
    </source>
</reference>
<feature type="compositionally biased region" description="Low complexity" evidence="1">
    <location>
        <begin position="91"/>
        <end position="100"/>
    </location>
</feature>
<feature type="region of interest" description="Disordered" evidence="1">
    <location>
        <begin position="72"/>
        <end position="112"/>
    </location>
</feature>
<evidence type="ECO:0000313" key="3">
    <source>
        <dbReference type="Proteomes" id="UP001202031"/>
    </source>
</evidence>
<gene>
    <name evidence="2" type="ORF">M8N44_02460</name>
</gene>
<accession>A0ABT0R4X9</accession>
<name>A0ABT0R4X9_9BACT</name>
<dbReference type="EMBL" id="JAMGSI010000001">
    <property type="protein sequence ID" value="MCL6656181.1"/>
    <property type="molecule type" value="Genomic_DNA"/>
</dbReference>
<keyword evidence="3" id="KW-1185">Reference proteome</keyword>
<dbReference type="Proteomes" id="UP001202031">
    <property type="component" value="Unassembled WGS sequence"/>
</dbReference>
<dbReference type="RefSeq" id="WP_146021110.1">
    <property type="nucleotide sequence ID" value="NZ_JAMGSI010000001.1"/>
</dbReference>